<keyword evidence="1" id="KW-1133">Transmembrane helix</keyword>
<accession>A0A1D8AVD7</accession>
<evidence type="ECO:0000256" key="1">
    <source>
        <dbReference type="SAM" id="Phobius"/>
    </source>
</evidence>
<protein>
    <submittedName>
        <fullName evidence="2">Uncharacterized protein</fullName>
    </submittedName>
</protein>
<proteinExistence type="predicted"/>
<dbReference type="OrthoDB" id="196100at2"/>
<dbReference type="EMBL" id="CP016094">
    <property type="protein sequence ID" value="AOS44825.1"/>
    <property type="molecule type" value="Genomic_DNA"/>
</dbReference>
<dbReference type="Proteomes" id="UP000095228">
    <property type="component" value="Chromosome"/>
</dbReference>
<dbReference type="RefSeq" id="WP_069962038.1">
    <property type="nucleotide sequence ID" value="NZ_CP016094.1"/>
</dbReference>
<keyword evidence="1" id="KW-0812">Transmembrane</keyword>
<keyword evidence="3" id="KW-1185">Reference proteome</keyword>
<evidence type="ECO:0000313" key="3">
    <source>
        <dbReference type="Proteomes" id="UP000095228"/>
    </source>
</evidence>
<keyword evidence="1" id="KW-0472">Membrane</keyword>
<organism evidence="2 3">
    <name type="scientific">Lacunisphaera limnophila</name>
    <dbReference type="NCBI Taxonomy" id="1838286"/>
    <lineage>
        <taxon>Bacteria</taxon>
        <taxon>Pseudomonadati</taxon>
        <taxon>Verrucomicrobiota</taxon>
        <taxon>Opitutia</taxon>
        <taxon>Opitutales</taxon>
        <taxon>Opitutaceae</taxon>
        <taxon>Lacunisphaera</taxon>
    </lineage>
</organism>
<gene>
    <name evidence="2" type="ORF">Verru16b_01894</name>
</gene>
<feature type="transmembrane region" description="Helical" evidence="1">
    <location>
        <begin position="44"/>
        <end position="67"/>
    </location>
</feature>
<sequence>MKASVSLERHYVLPCCLLLLNLCNEIIAYKARLIGDDLLRTLFIMGMVLFGASLVAFAVAPGIIWLVQSLRRTSRTAAGGLGDVAFLTGLGAVIFWLYYRNYIHGTEAILLPGWRNPIIH</sequence>
<dbReference type="KEGG" id="obg:Verru16b_01894"/>
<evidence type="ECO:0000313" key="2">
    <source>
        <dbReference type="EMBL" id="AOS44825.1"/>
    </source>
</evidence>
<dbReference type="AlphaFoldDB" id="A0A1D8AVD7"/>
<reference evidence="2 3" key="1">
    <citation type="submission" date="2016-06" db="EMBL/GenBank/DDBJ databases">
        <title>Three novel species with peptidoglycan cell walls form the new genus Lacunisphaera gen. nov. in the family Opitutaceae of the verrucomicrobial subdivision 4.</title>
        <authorList>
            <person name="Rast P."/>
            <person name="Gloeckner I."/>
            <person name="Jogler M."/>
            <person name="Boedeker C."/>
            <person name="Jeske O."/>
            <person name="Wiegand S."/>
            <person name="Reinhardt R."/>
            <person name="Schumann P."/>
            <person name="Rohde M."/>
            <person name="Spring S."/>
            <person name="Gloeckner F.O."/>
            <person name="Jogler C."/>
        </authorList>
    </citation>
    <scope>NUCLEOTIDE SEQUENCE [LARGE SCALE GENOMIC DNA]</scope>
    <source>
        <strain evidence="2 3">IG16b</strain>
    </source>
</reference>
<name>A0A1D8AVD7_9BACT</name>
<feature type="transmembrane region" description="Helical" evidence="1">
    <location>
        <begin position="79"/>
        <end position="99"/>
    </location>
</feature>